<reference evidence="1" key="1">
    <citation type="submission" date="2022-12" db="EMBL/GenBank/DDBJ databases">
        <title>Polyphasic identification of a Novel Hot-Spring Cyanobacterium Ocullathermofonsia sinensis gen nov. sp. nov. and Genomic Insights on its Adaptations to the Thermal Habitat.</title>
        <authorList>
            <person name="Daroch M."/>
            <person name="Tang J."/>
            <person name="Jiang Y."/>
        </authorList>
    </citation>
    <scope>NUCLEOTIDE SEQUENCE</scope>
    <source>
        <strain evidence="1">PKUAC-SCTA174</strain>
    </source>
</reference>
<dbReference type="KEGG" id="tsin:OXH18_05565"/>
<gene>
    <name evidence="1" type="ORF">OXH18_05565</name>
</gene>
<dbReference type="Proteomes" id="UP001163152">
    <property type="component" value="Chromosome"/>
</dbReference>
<dbReference type="RefSeq" id="WP_268611421.1">
    <property type="nucleotide sequence ID" value="NZ_CP113797.1"/>
</dbReference>
<accession>A0A9E9C8I8</accession>
<dbReference type="AlphaFoldDB" id="A0A9E9C8I8"/>
<evidence type="ECO:0000313" key="1">
    <source>
        <dbReference type="EMBL" id="WAL61459.1"/>
    </source>
</evidence>
<dbReference type="EMBL" id="CP113797">
    <property type="protein sequence ID" value="WAL61459.1"/>
    <property type="molecule type" value="Genomic_DNA"/>
</dbReference>
<sequence>MSIYTPEEMSTIASAPMMIGMAIASVDMGIVSTAIEAAAMSKEITGAAKKYPNNSIIHSVFADEVLRSGAVKMQKPDVKSEEVQSGAIVDKALAAVDAAVAIVSSKATPEEVQEYKQFIYSCADAVANAAGSGLFGSGSPKVTDKEAAALTKVKAALGI</sequence>
<organism evidence="1 2">
    <name type="scientific">Thermocoleostomius sinensis A174</name>
    <dbReference type="NCBI Taxonomy" id="2016057"/>
    <lineage>
        <taxon>Bacteria</taxon>
        <taxon>Bacillati</taxon>
        <taxon>Cyanobacteriota</taxon>
        <taxon>Cyanophyceae</taxon>
        <taxon>Oculatellales</taxon>
        <taxon>Oculatellaceae</taxon>
        <taxon>Thermocoleostomius</taxon>
    </lineage>
</organism>
<evidence type="ECO:0000313" key="2">
    <source>
        <dbReference type="Proteomes" id="UP001163152"/>
    </source>
</evidence>
<name>A0A9E9C8I8_9CYAN</name>
<proteinExistence type="predicted"/>
<keyword evidence="2" id="KW-1185">Reference proteome</keyword>
<protein>
    <submittedName>
        <fullName evidence="1">Uncharacterized protein</fullName>
    </submittedName>
</protein>